<dbReference type="SUPFAM" id="SSF51161">
    <property type="entry name" value="Trimeric LpxA-like enzymes"/>
    <property type="match status" value="1"/>
</dbReference>
<dbReference type="EMBL" id="BAAAJX010000011">
    <property type="protein sequence ID" value="GAA1493899.1"/>
    <property type="molecule type" value="Genomic_DNA"/>
</dbReference>
<evidence type="ECO:0000256" key="7">
    <source>
        <dbReference type="ARBA" id="ARBA00022737"/>
    </source>
</evidence>
<dbReference type="Proteomes" id="UP001501742">
    <property type="component" value="Unassembled WGS sequence"/>
</dbReference>
<comment type="similarity">
    <text evidence="2 11">Belongs to the transferase hexapeptide repeat family.</text>
</comment>
<keyword evidence="6 11" id="KW-0808">Transferase</keyword>
<dbReference type="EC" id="2.3.1.30" evidence="3 11"/>
<protein>
    <recommendedName>
        <fullName evidence="4 11">Serine acetyltransferase</fullName>
        <ecNumber evidence="3 11">2.3.1.30</ecNumber>
    </recommendedName>
</protein>
<comment type="catalytic activity">
    <reaction evidence="10 11">
        <text>L-serine + acetyl-CoA = O-acetyl-L-serine + CoA</text>
        <dbReference type="Rhea" id="RHEA:24560"/>
        <dbReference type="ChEBI" id="CHEBI:33384"/>
        <dbReference type="ChEBI" id="CHEBI:57287"/>
        <dbReference type="ChEBI" id="CHEBI:57288"/>
        <dbReference type="ChEBI" id="CHEBI:58340"/>
        <dbReference type="EC" id="2.3.1.30"/>
    </reaction>
</comment>
<keyword evidence="8" id="KW-0198">Cysteine biosynthesis</keyword>
<keyword evidence="5" id="KW-0028">Amino-acid biosynthesis</keyword>
<evidence type="ECO:0000256" key="5">
    <source>
        <dbReference type="ARBA" id="ARBA00022605"/>
    </source>
</evidence>
<evidence type="ECO:0000256" key="9">
    <source>
        <dbReference type="ARBA" id="ARBA00023315"/>
    </source>
</evidence>
<proteinExistence type="inferred from homology"/>
<evidence type="ECO:0000256" key="8">
    <source>
        <dbReference type="ARBA" id="ARBA00023192"/>
    </source>
</evidence>
<dbReference type="PROSITE" id="PS00101">
    <property type="entry name" value="HEXAPEP_TRANSFERASES"/>
    <property type="match status" value="1"/>
</dbReference>
<dbReference type="InterPro" id="IPR005881">
    <property type="entry name" value="Ser_O-AcTrfase"/>
</dbReference>
<dbReference type="InterPro" id="IPR045304">
    <property type="entry name" value="LbH_SAT"/>
</dbReference>
<keyword evidence="13" id="KW-1185">Reference proteome</keyword>
<dbReference type="Gene3D" id="1.10.3130.10">
    <property type="entry name" value="serine acetyltransferase, domain 1"/>
    <property type="match status" value="1"/>
</dbReference>
<evidence type="ECO:0000256" key="11">
    <source>
        <dbReference type="PIRNR" id="PIRNR000441"/>
    </source>
</evidence>
<dbReference type="PANTHER" id="PTHR42811">
    <property type="entry name" value="SERINE ACETYLTRANSFERASE"/>
    <property type="match status" value="1"/>
</dbReference>
<dbReference type="PIRSF" id="PIRSF000441">
    <property type="entry name" value="CysE"/>
    <property type="match status" value="1"/>
</dbReference>
<comment type="caution">
    <text evidence="12">The sequence shown here is derived from an EMBL/GenBank/DDBJ whole genome shotgun (WGS) entry which is preliminary data.</text>
</comment>
<dbReference type="InterPro" id="IPR001451">
    <property type="entry name" value="Hexapep"/>
</dbReference>
<comment type="pathway">
    <text evidence="1">Amino-acid biosynthesis; L-cysteine biosynthesis; L-cysteine from L-serine: step 1/2.</text>
</comment>
<organism evidence="12 13">
    <name type="scientific">Curtobacterium herbarum</name>
    <dbReference type="NCBI Taxonomy" id="150122"/>
    <lineage>
        <taxon>Bacteria</taxon>
        <taxon>Bacillati</taxon>
        <taxon>Actinomycetota</taxon>
        <taxon>Actinomycetes</taxon>
        <taxon>Micrococcales</taxon>
        <taxon>Microbacteriaceae</taxon>
        <taxon>Curtobacterium</taxon>
    </lineage>
</organism>
<accession>A0ABN1ZE26</accession>
<dbReference type="InterPro" id="IPR018357">
    <property type="entry name" value="Hexapep_transf_CS"/>
</dbReference>
<evidence type="ECO:0000313" key="13">
    <source>
        <dbReference type="Proteomes" id="UP001501742"/>
    </source>
</evidence>
<dbReference type="InterPro" id="IPR053376">
    <property type="entry name" value="Serine_acetyltransferase"/>
</dbReference>
<gene>
    <name evidence="12" type="primary">cysE</name>
    <name evidence="12" type="ORF">GCM10009627_22450</name>
</gene>
<reference evidence="12 13" key="1">
    <citation type="journal article" date="2019" name="Int. J. Syst. Evol. Microbiol.">
        <title>The Global Catalogue of Microorganisms (GCM) 10K type strain sequencing project: providing services to taxonomists for standard genome sequencing and annotation.</title>
        <authorList>
            <consortium name="The Broad Institute Genomics Platform"/>
            <consortium name="The Broad Institute Genome Sequencing Center for Infectious Disease"/>
            <person name="Wu L."/>
            <person name="Ma J."/>
        </authorList>
    </citation>
    <scope>NUCLEOTIDE SEQUENCE [LARGE SCALE GENOMIC DNA]</scope>
    <source>
        <strain evidence="12 13">JCM 12140</strain>
    </source>
</reference>
<dbReference type="CDD" id="cd03354">
    <property type="entry name" value="LbH_SAT"/>
    <property type="match status" value="1"/>
</dbReference>
<dbReference type="RefSeq" id="WP_307839398.1">
    <property type="nucleotide sequence ID" value="NZ_BAAAJX010000011.1"/>
</dbReference>
<dbReference type="NCBIfam" id="NF041874">
    <property type="entry name" value="EPS_EpsC"/>
    <property type="match status" value="1"/>
</dbReference>
<dbReference type="Gene3D" id="2.160.10.10">
    <property type="entry name" value="Hexapeptide repeat proteins"/>
    <property type="match status" value="1"/>
</dbReference>
<dbReference type="InterPro" id="IPR011004">
    <property type="entry name" value="Trimer_LpxA-like_sf"/>
</dbReference>
<name>A0ABN1ZE26_9MICO</name>
<evidence type="ECO:0000313" key="12">
    <source>
        <dbReference type="EMBL" id="GAA1493899.1"/>
    </source>
</evidence>
<evidence type="ECO:0000256" key="2">
    <source>
        <dbReference type="ARBA" id="ARBA00007274"/>
    </source>
</evidence>
<dbReference type="InterPro" id="IPR042122">
    <property type="entry name" value="Ser_AcTrfase_N_sf"/>
</dbReference>
<evidence type="ECO:0000256" key="3">
    <source>
        <dbReference type="ARBA" id="ARBA00013266"/>
    </source>
</evidence>
<keyword evidence="7" id="KW-0677">Repeat</keyword>
<keyword evidence="9 11" id="KW-0012">Acyltransferase</keyword>
<evidence type="ECO:0000256" key="4">
    <source>
        <dbReference type="ARBA" id="ARBA00018522"/>
    </source>
</evidence>
<evidence type="ECO:0000256" key="10">
    <source>
        <dbReference type="ARBA" id="ARBA00049486"/>
    </source>
</evidence>
<evidence type="ECO:0000256" key="6">
    <source>
        <dbReference type="ARBA" id="ARBA00022679"/>
    </source>
</evidence>
<sequence length="194" mass="20098">MRKAPRRGVLRTVREDLAAARRGDPAARGDLENAIVYSGLHAIWAYRITHRLWIAEGLPGARTVARILAQVTRTLTGIEIHPGARIGRRFFIDHGIGVVIGETAVVGDDVLVFHGVTLGGRGGGPGPGSRRHPTVGDRVVLGAGSALIGGITVGDDAVIGAGTVVTKDVPAHSVVTGVAGTARPRSGREGVPEL</sequence>
<dbReference type="Pfam" id="PF14602">
    <property type="entry name" value="Hexapep_2"/>
    <property type="match status" value="1"/>
</dbReference>
<evidence type="ECO:0000256" key="1">
    <source>
        <dbReference type="ARBA" id="ARBA00004876"/>
    </source>
</evidence>